<proteinExistence type="predicted"/>
<protein>
    <recommendedName>
        <fullName evidence="3">Competence protein</fullName>
    </recommendedName>
</protein>
<dbReference type="GO" id="GO:0030420">
    <property type="term" value="P:establishment of competence for transformation"/>
    <property type="evidence" value="ECO:0007669"/>
    <property type="project" value="InterPro"/>
</dbReference>
<dbReference type="RefSeq" id="WP_018391759.1">
    <property type="nucleotide sequence ID" value="NZ_LQWZ01000002.1"/>
</dbReference>
<sequence length="198" mass="22958">MTRNPLKQAEKLLLVQSETLMLKPVQFGESACTWMYESNKKPVLMNEKALTIIQKSCLHHLSTYDGRREASKLLLGTKSKVPIVIDHIEGIYLFPIVSHLKPDCVWISLFHVKELKIIDKKKTEVLFKDGQKVIVNVSMHVAFSQLALANELQKRTKIITFNGKIEKVERKKWVQGKKRMIISFSDWTEREQGKDLKR</sequence>
<dbReference type="EMBL" id="LQWZ01000002">
    <property type="protein sequence ID" value="OAH59442.1"/>
    <property type="molecule type" value="Genomic_DNA"/>
</dbReference>
<dbReference type="AlphaFoldDB" id="A0A177L231"/>
<evidence type="ECO:0000313" key="2">
    <source>
        <dbReference type="Proteomes" id="UP000077271"/>
    </source>
</evidence>
<reference evidence="1 2" key="1">
    <citation type="submission" date="2016-01" db="EMBL/GenBank/DDBJ databases">
        <title>Investigation of taxonomic status of Bacillus aminovorans.</title>
        <authorList>
            <person name="Verma A."/>
            <person name="Pal Y."/>
            <person name="Krishnamurthi S."/>
        </authorList>
    </citation>
    <scope>NUCLEOTIDE SEQUENCE [LARGE SCALE GENOMIC DNA]</scope>
    <source>
        <strain evidence="1 2">DSM 4337</strain>
    </source>
</reference>
<dbReference type="Proteomes" id="UP000077271">
    <property type="component" value="Unassembled WGS sequence"/>
</dbReference>
<comment type="caution">
    <text evidence="1">The sequence shown here is derived from an EMBL/GenBank/DDBJ whole genome shotgun (WGS) entry which is preliminary data.</text>
</comment>
<evidence type="ECO:0008006" key="3">
    <source>
        <dbReference type="Google" id="ProtNLM"/>
    </source>
</evidence>
<dbReference type="InterPro" id="IPR010461">
    <property type="entry name" value="ComK"/>
</dbReference>
<name>A0A177L231_9BACI</name>
<evidence type="ECO:0000313" key="1">
    <source>
        <dbReference type="EMBL" id="OAH59442.1"/>
    </source>
</evidence>
<gene>
    <name evidence="1" type="ORF">AWH48_15000</name>
</gene>
<organism evidence="1 2">
    <name type="scientific">Domibacillus aminovorans</name>
    <dbReference type="NCBI Taxonomy" id="29332"/>
    <lineage>
        <taxon>Bacteria</taxon>
        <taxon>Bacillati</taxon>
        <taxon>Bacillota</taxon>
        <taxon>Bacilli</taxon>
        <taxon>Bacillales</taxon>
        <taxon>Bacillaceae</taxon>
        <taxon>Domibacillus</taxon>
    </lineage>
</organism>
<accession>A0A177L231</accession>
<dbReference type="OrthoDB" id="2417337at2"/>
<dbReference type="Pfam" id="PF06338">
    <property type="entry name" value="ComK"/>
    <property type="match status" value="1"/>
</dbReference>